<feature type="non-terminal residue" evidence="1">
    <location>
        <position position="1"/>
    </location>
</feature>
<protein>
    <submittedName>
        <fullName evidence="1">3531_t:CDS:1</fullName>
    </submittedName>
</protein>
<dbReference type="EMBL" id="CAJVQB010049265">
    <property type="protein sequence ID" value="CAG8834397.1"/>
    <property type="molecule type" value="Genomic_DNA"/>
</dbReference>
<accession>A0ABN7WK96</accession>
<evidence type="ECO:0000313" key="2">
    <source>
        <dbReference type="Proteomes" id="UP000789901"/>
    </source>
</evidence>
<proteinExistence type="predicted"/>
<dbReference type="Proteomes" id="UP000789901">
    <property type="component" value="Unassembled WGS sequence"/>
</dbReference>
<sequence length="62" mass="7071">LENICKEFYNSGNDPEKSLPLQATQVIYPILATFQIPAEFIYLLESEIFNYVEATNKNSNLA</sequence>
<organism evidence="1 2">
    <name type="scientific">Gigaspora margarita</name>
    <dbReference type="NCBI Taxonomy" id="4874"/>
    <lineage>
        <taxon>Eukaryota</taxon>
        <taxon>Fungi</taxon>
        <taxon>Fungi incertae sedis</taxon>
        <taxon>Mucoromycota</taxon>
        <taxon>Glomeromycotina</taxon>
        <taxon>Glomeromycetes</taxon>
        <taxon>Diversisporales</taxon>
        <taxon>Gigasporaceae</taxon>
        <taxon>Gigaspora</taxon>
    </lineage>
</organism>
<gene>
    <name evidence="1" type="ORF">GMARGA_LOCUS32033</name>
</gene>
<keyword evidence="2" id="KW-1185">Reference proteome</keyword>
<name>A0ABN7WK96_GIGMA</name>
<comment type="caution">
    <text evidence="1">The sequence shown here is derived from an EMBL/GenBank/DDBJ whole genome shotgun (WGS) entry which is preliminary data.</text>
</comment>
<reference evidence="1 2" key="1">
    <citation type="submission" date="2021-06" db="EMBL/GenBank/DDBJ databases">
        <authorList>
            <person name="Kallberg Y."/>
            <person name="Tangrot J."/>
            <person name="Rosling A."/>
        </authorList>
    </citation>
    <scope>NUCLEOTIDE SEQUENCE [LARGE SCALE GENOMIC DNA]</scope>
    <source>
        <strain evidence="1 2">120-4 pot B 10/14</strain>
    </source>
</reference>
<evidence type="ECO:0000313" key="1">
    <source>
        <dbReference type="EMBL" id="CAG8834397.1"/>
    </source>
</evidence>